<reference evidence="2" key="1">
    <citation type="submission" date="2021-01" db="UniProtKB">
        <authorList>
            <consortium name="EnsemblMetazoa"/>
        </authorList>
    </citation>
    <scope>IDENTIFICATION</scope>
</reference>
<name>A0A7M7MHY4_VARDE</name>
<evidence type="ECO:0000256" key="1">
    <source>
        <dbReference type="SAM" id="MobiDB-lite"/>
    </source>
</evidence>
<dbReference type="RefSeq" id="XP_022664761.1">
    <property type="nucleotide sequence ID" value="XM_022809026.1"/>
</dbReference>
<feature type="region of interest" description="Disordered" evidence="1">
    <location>
        <begin position="418"/>
        <end position="447"/>
    </location>
</feature>
<sequence>MSLLLKIISVTRMEEEQILPRTIEDRYQSRKLRRTAARMKLYQKKYGTPLPEEFYDVTPPSLVEALDKEMAEQIRKKLRSKIMSQIRLQQLSTRSSEDDHLPLLDKCDKPNCRKKGSCLTELAKQTTDSNVTPASPDKHTRSRTTPLEQDIGTQPSSTDTSCVHGVPRSVSNAEVDTLESSYSAKPPLSFACSLAYIPTDATPPHTINYNSSQKGRAQHILKHDEPVHCLKHTGTSDAPKESTLFCSAKRSSPSYTQKEDSSPHAESPKNRNQRAQCTRTGYSSQTSSNALMKFNLITPLCARASMKTSVNLELIAMPSPPSSQQSPNGSPAYSRQMIVEESSTLNPPRESSRHQRRSYRHRYHHHRDTSVKHSSHLLPAETSTDLNGDLSSDLSDNSSGDQNDDYCEICGSSIIQRNRRTADHDHSGVPAGSETRNSYNCLSDHSSRPVTLRTPNYISSYSNLEPSELPNSHLLTESGLPPHRLLLHDITLDQASDPATSLETFLHHSASNLRRGKGIVPAETTWQALRGNTPKNK</sequence>
<proteinExistence type="predicted"/>
<feature type="compositionally biased region" description="Low complexity" evidence="1">
    <location>
        <begin position="382"/>
        <end position="401"/>
    </location>
</feature>
<feature type="region of interest" description="Disordered" evidence="1">
    <location>
        <begin position="126"/>
        <end position="165"/>
    </location>
</feature>
<evidence type="ECO:0000313" key="2">
    <source>
        <dbReference type="EnsemblMetazoa" id="XP_022664761"/>
    </source>
</evidence>
<feature type="compositionally biased region" description="Basic and acidic residues" evidence="1">
    <location>
        <begin position="257"/>
        <end position="269"/>
    </location>
</feature>
<feature type="region of interest" description="Disordered" evidence="1">
    <location>
        <begin position="341"/>
        <end position="403"/>
    </location>
</feature>
<feature type="region of interest" description="Disordered" evidence="1">
    <location>
        <begin position="248"/>
        <end position="284"/>
    </location>
</feature>
<keyword evidence="3" id="KW-1185">Reference proteome</keyword>
<dbReference type="EnsemblMetazoa" id="XM_022809026">
    <property type="protein sequence ID" value="XP_022664761"/>
    <property type="gene ID" value="LOC111251911"/>
</dbReference>
<feature type="compositionally biased region" description="Basic residues" evidence="1">
    <location>
        <begin position="354"/>
        <end position="367"/>
    </location>
</feature>
<evidence type="ECO:0000313" key="3">
    <source>
        <dbReference type="Proteomes" id="UP000594260"/>
    </source>
</evidence>
<feature type="compositionally biased region" description="Polar residues" evidence="1">
    <location>
        <begin position="434"/>
        <end position="444"/>
    </location>
</feature>
<feature type="compositionally biased region" description="Polar residues" evidence="1">
    <location>
        <begin position="273"/>
        <end position="284"/>
    </location>
</feature>
<organism evidence="2 3">
    <name type="scientific">Varroa destructor</name>
    <name type="common">Honeybee mite</name>
    <dbReference type="NCBI Taxonomy" id="109461"/>
    <lineage>
        <taxon>Eukaryota</taxon>
        <taxon>Metazoa</taxon>
        <taxon>Ecdysozoa</taxon>
        <taxon>Arthropoda</taxon>
        <taxon>Chelicerata</taxon>
        <taxon>Arachnida</taxon>
        <taxon>Acari</taxon>
        <taxon>Parasitiformes</taxon>
        <taxon>Mesostigmata</taxon>
        <taxon>Gamasina</taxon>
        <taxon>Dermanyssoidea</taxon>
        <taxon>Varroidae</taxon>
        <taxon>Varroa</taxon>
    </lineage>
</organism>
<accession>A0A7M7MHY4</accession>
<dbReference type="GeneID" id="111251911"/>
<dbReference type="Proteomes" id="UP000594260">
    <property type="component" value="Unplaced"/>
</dbReference>
<protein>
    <submittedName>
        <fullName evidence="2">Uncharacterized protein</fullName>
    </submittedName>
</protein>
<dbReference type="AlphaFoldDB" id="A0A7M7MHY4"/>
<feature type="compositionally biased region" description="Polar residues" evidence="1">
    <location>
        <begin position="143"/>
        <end position="161"/>
    </location>
</feature>